<organism evidence="2 3">
    <name type="scientific">Burkholderia pseudomallei</name>
    <name type="common">Pseudomonas pseudomallei</name>
    <dbReference type="NCBI Taxonomy" id="28450"/>
    <lineage>
        <taxon>Bacteria</taxon>
        <taxon>Pseudomonadati</taxon>
        <taxon>Pseudomonadota</taxon>
        <taxon>Betaproteobacteria</taxon>
        <taxon>Burkholderiales</taxon>
        <taxon>Burkholderiaceae</taxon>
        <taxon>Burkholderia</taxon>
        <taxon>pseudomallei group</taxon>
    </lineage>
</organism>
<evidence type="ECO:0000313" key="2">
    <source>
        <dbReference type="EMBL" id="PJO66500.1"/>
    </source>
</evidence>
<dbReference type="AlphaFoldDB" id="A0AAX0UDR4"/>
<protein>
    <submittedName>
        <fullName evidence="2">Uncharacterized protein</fullName>
    </submittedName>
</protein>
<comment type="caution">
    <text evidence="2">The sequence shown here is derived from an EMBL/GenBank/DDBJ whole genome shotgun (WGS) entry which is preliminary data.</text>
</comment>
<feature type="compositionally biased region" description="Polar residues" evidence="1">
    <location>
        <begin position="88"/>
        <end position="102"/>
    </location>
</feature>
<dbReference type="Proteomes" id="UP000231878">
    <property type="component" value="Unassembled WGS sequence"/>
</dbReference>
<accession>A0AAX0UDR4</accession>
<name>A0AAX0UDR4_BURPE</name>
<feature type="region of interest" description="Disordered" evidence="1">
    <location>
        <begin position="72"/>
        <end position="102"/>
    </location>
</feature>
<dbReference type="EMBL" id="PHRB01000007">
    <property type="protein sequence ID" value="PJO66500.1"/>
    <property type="molecule type" value="Genomic_DNA"/>
</dbReference>
<evidence type="ECO:0000313" key="3">
    <source>
        <dbReference type="Proteomes" id="UP000231878"/>
    </source>
</evidence>
<sequence length="102" mass="11817">MKPAAEVFIAGSNERVDRFVEERLQQIDVTLSPLERRAVLKFAPYFRWATDDELRELLQRLKRHADGQIYANDSAPIDGRRKNRGPSECNTHFATHTYRSAT</sequence>
<gene>
    <name evidence="2" type="ORF">CWD88_09730</name>
</gene>
<reference evidence="2 3" key="1">
    <citation type="submission" date="2017-11" db="EMBL/GenBank/DDBJ databases">
        <title>Molecular characterization of Burkholderia pseudomallei and closely related isolates from Vietnam.</title>
        <authorList>
            <person name="Ustinov D.V."/>
            <person name="Antonov A.S."/>
            <person name="Avdusheva E.F."/>
            <person name="Shpak I.M."/>
            <person name="Zakharova I.B."/>
            <person name="Thi L.A."/>
            <person name="Teteryatnikova N."/>
            <person name="Lopasteyskaya Y.A."/>
            <person name="Kuzyutina J.A."/>
            <person name="Ngo T.N."/>
            <person name="Victorov D.V."/>
        </authorList>
    </citation>
    <scope>NUCLEOTIDE SEQUENCE [LARGE SCALE GENOMIC DNA]</scope>
    <source>
        <strain evidence="2 3">V1512</strain>
    </source>
</reference>
<dbReference type="RefSeq" id="WP_004536191.1">
    <property type="nucleotide sequence ID" value="NZ_CP008758.1"/>
</dbReference>
<proteinExistence type="predicted"/>
<evidence type="ECO:0000256" key="1">
    <source>
        <dbReference type="SAM" id="MobiDB-lite"/>
    </source>
</evidence>